<gene>
    <name evidence="3" type="ORF">SAMN05444362_11455</name>
</gene>
<dbReference type="Pfam" id="PF01381">
    <property type="entry name" value="HTH_3"/>
    <property type="match status" value="1"/>
</dbReference>
<organism evidence="3 4">
    <name type="scientific">Dysgonomonas macrotermitis</name>
    <dbReference type="NCBI Taxonomy" id="1346286"/>
    <lineage>
        <taxon>Bacteria</taxon>
        <taxon>Pseudomonadati</taxon>
        <taxon>Bacteroidota</taxon>
        <taxon>Bacteroidia</taxon>
        <taxon>Bacteroidales</taxon>
        <taxon>Dysgonomonadaceae</taxon>
        <taxon>Dysgonomonas</taxon>
    </lineage>
</organism>
<evidence type="ECO:0000313" key="4">
    <source>
        <dbReference type="Proteomes" id="UP000184480"/>
    </source>
</evidence>
<evidence type="ECO:0000259" key="2">
    <source>
        <dbReference type="PROSITE" id="PS50943"/>
    </source>
</evidence>
<dbReference type="CDD" id="cd00093">
    <property type="entry name" value="HTH_XRE"/>
    <property type="match status" value="1"/>
</dbReference>
<dbReference type="GO" id="GO:0003677">
    <property type="term" value="F:DNA binding"/>
    <property type="evidence" value="ECO:0007669"/>
    <property type="project" value="UniProtKB-KW"/>
</dbReference>
<dbReference type="PANTHER" id="PTHR46797">
    <property type="entry name" value="HTH-TYPE TRANSCRIPTIONAL REGULATOR"/>
    <property type="match status" value="1"/>
</dbReference>
<dbReference type="GO" id="GO:0003700">
    <property type="term" value="F:DNA-binding transcription factor activity"/>
    <property type="evidence" value="ECO:0007669"/>
    <property type="project" value="TreeGrafter"/>
</dbReference>
<dbReference type="SMART" id="SM00530">
    <property type="entry name" value="HTH_XRE"/>
    <property type="match status" value="1"/>
</dbReference>
<reference evidence="4" key="1">
    <citation type="submission" date="2016-11" db="EMBL/GenBank/DDBJ databases">
        <authorList>
            <person name="Varghese N."/>
            <person name="Submissions S."/>
        </authorList>
    </citation>
    <scope>NUCLEOTIDE SEQUENCE [LARGE SCALE GENOMIC DNA]</scope>
    <source>
        <strain evidence="4">DSM 27370</strain>
    </source>
</reference>
<proteinExistence type="predicted"/>
<evidence type="ECO:0000313" key="3">
    <source>
        <dbReference type="EMBL" id="SHG04553.1"/>
    </source>
</evidence>
<feature type="domain" description="HTH cro/C1-type" evidence="2">
    <location>
        <begin position="5"/>
        <end position="59"/>
    </location>
</feature>
<evidence type="ECO:0000256" key="1">
    <source>
        <dbReference type="ARBA" id="ARBA00023125"/>
    </source>
</evidence>
<dbReference type="EMBL" id="FQUC01000014">
    <property type="protein sequence ID" value="SHG04553.1"/>
    <property type="molecule type" value="Genomic_DNA"/>
</dbReference>
<sequence>MEFRIKEILKERGITALTLAKGIEMTQANLSNIMTGKTKPSLDTLEKIASALNVPITDLFERSKQNTITCPKCGTALEIKEKESYNVDEDPLTK</sequence>
<keyword evidence="1 3" id="KW-0238">DNA-binding</keyword>
<dbReference type="Proteomes" id="UP000184480">
    <property type="component" value="Unassembled WGS sequence"/>
</dbReference>
<keyword evidence="4" id="KW-1185">Reference proteome</keyword>
<dbReference type="AlphaFoldDB" id="A0A1M5GLI8"/>
<dbReference type="Gene3D" id="1.10.260.40">
    <property type="entry name" value="lambda repressor-like DNA-binding domains"/>
    <property type="match status" value="1"/>
</dbReference>
<dbReference type="OrthoDB" id="997953at2"/>
<dbReference type="PANTHER" id="PTHR46797:SF1">
    <property type="entry name" value="METHYLPHOSPHONATE SYNTHASE"/>
    <property type="match status" value="1"/>
</dbReference>
<dbReference type="GO" id="GO:0005829">
    <property type="term" value="C:cytosol"/>
    <property type="evidence" value="ECO:0007669"/>
    <property type="project" value="TreeGrafter"/>
</dbReference>
<protein>
    <submittedName>
        <fullName evidence="3">DNA-binding transcriptional regulator, XRE-family HTH domain</fullName>
    </submittedName>
</protein>
<dbReference type="PROSITE" id="PS50943">
    <property type="entry name" value="HTH_CROC1"/>
    <property type="match status" value="1"/>
</dbReference>
<accession>A0A1M5GLI8</accession>
<name>A0A1M5GLI8_9BACT</name>
<dbReference type="InterPro" id="IPR010982">
    <property type="entry name" value="Lambda_DNA-bd_dom_sf"/>
</dbReference>
<dbReference type="RefSeq" id="WP_062181759.1">
    <property type="nucleotide sequence ID" value="NZ_BBXL01000014.1"/>
</dbReference>
<dbReference type="SUPFAM" id="SSF47413">
    <property type="entry name" value="lambda repressor-like DNA-binding domains"/>
    <property type="match status" value="1"/>
</dbReference>
<dbReference type="InterPro" id="IPR001387">
    <property type="entry name" value="Cro/C1-type_HTH"/>
</dbReference>
<dbReference type="InterPro" id="IPR050807">
    <property type="entry name" value="TransReg_Diox_bact_type"/>
</dbReference>
<dbReference type="STRING" id="1346286.SAMN05444362_11455"/>